<evidence type="ECO:0000259" key="3">
    <source>
        <dbReference type="Pfam" id="PF03703"/>
    </source>
</evidence>
<dbReference type="OrthoDB" id="3730669at2"/>
<comment type="caution">
    <text evidence="4">The sequence shown here is derived from an EMBL/GenBank/DDBJ whole genome shotgun (WGS) entry which is preliminary data.</text>
</comment>
<dbReference type="Pfam" id="PF03703">
    <property type="entry name" value="bPH_2"/>
    <property type="match status" value="1"/>
</dbReference>
<dbReference type="Proteomes" id="UP000306985">
    <property type="component" value="Unassembled WGS sequence"/>
</dbReference>
<evidence type="ECO:0000256" key="1">
    <source>
        <dbReference type="SAM" id="MobiDB-lite"/>
    </source>
</evidence>
<dbReference type="InterPro" id="IPR005182">
    <property type="entry name" value="YdbS-like_PH"/>
</dbReference>
<proteinExistence type="predicted"/>
<evidence type="ECO:0000313" key="4">
    <source>
        <dbReference type="EMBL" id="TKV60202.1"/>
    </source>
</evidence>
<reference evidence="4 5" key="1">
    <citation type="submission" date="2019-05" db="EMBL/GenBank/DDBJ databases">
        <title>Nakamurella sp. N5BH11, whole genome shotgun sequence.</title>
        <authorList>
            <person name="Tuo L."/>
        </authorList>
    </citation>
    <scope>NUCLEOTIDE SEQUENCE [LARGE SCALE GENOMIC DNA]</scope>
    <source>
        <strain evidence="4 5">N5BH11</strain>
    </source>
</reference>
<keyword evidence="2" id="KW-1133">Transmembrane helix</keyword>
<keyword evidence="2" id="KW-0812">Transmembrane</keyword>
<evidence type="ECO:0000313" key="5">
    <source>
        <dbReference type="Proteomes" id="UP000306985"/>
    </source>
</evidence>
<name>A0A4U6QJE8_9ACTN</name>
<dbReference type="PANTHER" id="PTHR34473">
    <property type="entry name" value="UPF0699 TRANSMEMBRANE PROTEIN YDBS"/>
    <property type="match status" value="1"/>
</dbReference>
<dbReference type="EMBL" id="SZZH01000001">
    <property type="protein sequence ID" value="TKV60202.1"/>
    <property type="molecule type" value="Genomic_DNA"/>
</dbReference>
<feature type="transmembrane region" description="Helical" evidence="2">
    <location>
        <begin position="36"/>
        <end position="57"/>
    </location>
</feature>
<feature type="region of interest" description="Disordered" evidence="1">
    <location>
        <begin position="1"/>
        <end position="24"/>
    </location>
</feature>
<keyword evidence="5" id="KW-1185">Reference proteome</keyword>
<evidence type="ECO:0000256" key="2">
    <source>
        <dbReference type="SAM" id="Phobius"/>
    </source>
</evidence>
<keyword evidence="2" id="KW-0472">Membrane</keyword>
<accession>A0A4U6QJE8</accession>
<dbReference type="AlphaFoldDB" id="A0A4U6QJE8"/>
<organism evidence="4 5">
    <name type="scientific">Nakamurella flava</name>
    <dbReference type="NCBI Taxonomy" id="2576308"/>
    <lineage>
        <taxon>Bacteria</taxon>
        <taxon>Bacillati</taxon>
        <taxon>Actinomycetota</taxon>
        <taxon>Actinomycetes</taxon>
        <taxon>Nakamurellales</taxon>
        <taxon>Nakamurellaceae</taxon>
        <taxon>Nakamurella</taxon>
    </lineage>
</organism>
<gene>
    <name evidence="4" type="ORF">FDO65_00230</name>
</gene>
<sequence>MTSDGTAADRPQPPAGAGGPIRAPAHRVSPRARRYWAVRAALGWTPLVVLEAVALLADWRFPPQPGLLLAVTLPLAVLHVAVMPPWRYRVHRWEITATDVPRQSVPAPDVPPAVFTRSGWWTQRWRIAPLSRVQTVDTTRGPLARLFGLSTVTVTTASAAGPVEIAAVDSDVAERIARTATDAAQATRDDAT</sequence>
<feature type="domain" description="YdbS-like PH" evidence="3">
    <location>
        <begin position="114"/>
        <end position="179"/>
    </location>
</feature>
<protein>
    <recommendedName>
        <fullName evidence="3">YdbS-like PH domain-containing protein</fullName>
    </recommendedName>
</protein>
<feature type="transmembrane region" description="Helical" evidence="2">
    <location>
        <begin position="63"/>
        <end position="82"/>
    </location>
</feature>
<dbReference type="PANTHER" id="PTHR34473:SF3">
    <property type="entry name" value="TRANSMEMBRANE PROTEIN-RELATED"/>
    <property type="match status" value="1"/>
</dbReference>
<dbReference type="RefSeq" id="WP_137447505.1">
    <property type="nucleotide sequence ID" value="NZ_SZZH01000001.1"/>
</dbReference>